<gene>
    <name evidence="3" type="ORF">CHS0354_037679</name>
</gene>
<dbReference type="PANTHER" id="PTHR10083:SF374">
    <property type="entry name" value="BPTI_KUNITZ INHIBITOR DOMAIN-CONTAINING PROTEIN"/>
    <property type="match status" value="1"/>
</dbReference>
<name>A0AAE0W518_9BIVA</name>
<dbReference type="PANTHER" id="PTHR10083">
    <property type="entry name" value="KUNITZ-TYPE PROTEASE INHIBITOR-RELATED"/>
    <property type="match status" value="1"/>
</dbReference>
<comment type="caution">
    <text evidence="3">The sequence shown here is derived from an EMBL/GenBank/DDBJ whole genome shotgun (WGS) entry which is preliminary data.</text>
</comment>
<dbReference type="SMART" id="SM00131">
    <property type="entry name" value="KU"/>
    <property type="match status" value="1"/>
</dbReference>
<evidence type="ECO:0000256" key="1">
    <source>
        <dbReference type="ARBA" id="ARBA00023157"/>
    </source>
</evidence>
<dbReference type="Gene3D" id="4.10.410.10">
    <property type="entry name" value="Pancreatic trypsin inhibitor Kunitz domain"/>
    <property type="match status" value="1"/>
</dbReference>
<dbReference type="Proteomes" id="UP001195483">
    <property type="component" value="Unassembled WGS sequence"/>
</dbReference>
<accession>A0AAE0W518</accession>
<dbReference type="SUPFAM" id="SSF57362">
    <property type="entry name" value="BPTI-like"/>
    <property type="match status" value="1"/>
</dbReference>
<dbReference type="EMBL" id="JAEAOA010002205">
    <property type="protein sequence ID" value="KAK3601364.1"/>
    <property type="molecule type" value="Genomic_DNA"/>
</dbReference>
<dbReference type="InterPro" id="IPR036880">
    <property type="entry name" value="Kunitz_BPTI_sf"/>
</dbReference>
<dbReference type="AlphaFoldDB" id="A0AAE0W518"/>
<dbReference type="InterPro" id="IPR020901">
    <property type="entry name" value="Prtase_inh_Kunz-CS"/>
</dbReference>
<dbReference type="CDD" id="cd00109">
    <property type="entry name" value="Kunitz-type"/>
    <property type="match status" value="1"/>
</dbReference>
<dbReference type="InterPro" id="IPR050098">
    <property type="entry name" value="TFPI/VKTCI-like"/>
</dbReference>
<dbReference type="PROSITE" id="PS00280">
    <property type="entry name" value="BPTI_KUNITZ_1"/>
    <property type="match status" value="1"/>
</dbReference>
<evidence type="ECO:0000313" key="3">
    <source>
        <dbReference type="EMBL" id="KAK3601364.1"/>
    </source>
</evidence>
<dbReference type="GO" id="GO:0005615">
    <property type="term" value="C:extracellular space"/>
    <property type="evidence" value="ECO:0007669"/>
    <property type="project" value="TreeGrafter"/>
</dbReference>
<dbReference type="GO" id="GO:0004867">
    <property type="term" value="F:serine-type endopeptidase inhibitor activity"/>
    <property type="evidence" value="ECO:0007669"/>
    <property type="project" value="InterPro"/>
</dbReference>
<dbReference type="PRINTS" id="PR00759">
    <property type="entry name" value="BASICPTASE"/>
</dbReference>
<feature type="domain" description="BPTI/Kunitz inhibitor" evidence="2">
    <location>
        <begin position="55"/>
        <end position="105"/>
    </location>
</feature>
<dbReference type="InterPro" id="IPR002223">
    <property type="entry name" value="Kunitz_BPTI"/>
</dbReference>
<evidence type="ECO:0000259" key="2">
    <source>
        <dbReference type="PROSITE" id="PS50279"/>
    </source>
</evidence>
<protein>
    <recommendedName>
        <fullName evidence="2">BPTI/Kunitz inhibitor domain-containing protein</fullName>
    </recommendedName>
</protein>
<dbReference type="FunFam" id="4.10.410.10:FF:000020">
    <property type="entry name" value="Collagen, type VI, alpha 3"/>
    <property type="match status" value="1"/>
</dbReference>
<reference evidence="3" key="1">
    <citation type="journal article" date="2021" name="Genome Biol. Evol.">
        <title>A High-Quality Reference Genome for a Parasitic Bivalve with Doubly Uniparental Inheritance (Bivalvia: Unionida).</title>
        <authorList>
            <person name="Smith C.H."/>
        </authorList>
    </citation>
    <scope>NUCLEOTIDE SEQUENCE</scope>
    <source>
        <strain evidence="3">CHS0354</strain>
    </source>
</reference>
<dbReference type="PROSITE" id="PS50279">
    <property type="entry name" value="BPTI_KUNITZ_2"/>
    <property type="match status" value="1"/>
</dbReference>
<organism evidence="3 4">
    <name type="scientific">Potamilus streckersoni</name>
    <dbReference type="NCBI Taxonomy" id="2493646"/>
    <lineage>
        <taxon>Eukaryota</taxon>
        <taxon>Metazoa</taxon>
        <taxon>Spiralia</taxon>
        <taxon>Lophotrochozoa</taxon>
        <taxon>Mollusca</taxon>
        <taxon>Bivalvia</taxon>
        <taxon>Autobranchia</taxon>
        <taxon>Heteroconchia</taxon>
        <taxon>Palaeoheterodonta</taxon>
        <taxon>Unionida</taxon>
        <taxon>Unionoidea</taxon>
        <taxon>Unionidae</taxon>
        <taxon>Ambleminae</taxon>
        <taxon>Lampsilini</taxon>
        <taxon>Potamilus</taxon>
    </lineage>
</organism>
<keyword evidence="4" id="KW-1185">Reference proteome</keyword>
<reference evidence="3" key="2">
    <citation type="journal article" date="2021" name="Genome Biol. Evol.">
        <title>Developing a high-quality reference genome for a parasitic bivalve with doubly uniparental inheritance (Bivalvia: Unionida).</title>
        <authorList>
            <person name="Smith C.H."/>
        </authorList>
    </citation>
    <scope>NUCLEOTIDE SEQUENCE</scope>
    <source>
        <strain evidence="3">CHS0354</strain>
        <tissue evidence="3">Mantle</tissue>
    </source>
</reference>
<dbReference type="Pfam" id="PF00014">
    <property type="entry name" value="Kunitz_BPTI"/>
    <property type="match status" value="1"/>
</dbReference>
<evidence type="ECO:0000313" key="4">
    <source>
        <dbReference type="Proteomes" id="UP001195483"/>
    </source>
</evidence>
<proteinExistence type="predicted"/>
<sequence>MNNSSRFRSSTIHTKLSERKTRITMNSLVISLCMFTLLMVQLKFTQAVWGPNPACLLPPDNGTCFALFQRWYFDIRTRQCRRFYYHGCLGNDNRFLEYIDCARACKFYRWI</sequence>
<keyword evidence="1" id="KW-1015">Disulfide bond</keyword>
<reference evidence="3" key="3">
    <citation type="submission" date="2023-05" db="EMBL/GenBank/DDBJ databases">
        <authorList>
            <person name="Smith C.H."/>
        </authorList>
    </citation>
    <scope>NUCLEOTIDE SEQUENCE</scope>
    <source>
        <strain evidence="3">CHS0354</strain>
        <tissue evidence="3">Mantle</tissue>
    </source>
</reference>